<dbReference type="PANTHER" id="PTHR33789:SF15">
    <property type="entry name" value="LACHRYMATORY-FACTOR SYNTHASE"/>
    <property type="match status" value="1"/>
</dbReference>
<protein>
    <submittedName>
        <fullName evidence="1">OLC1v1029098C1</fullName>
    </submittedName>
</protein>
<dbReference type="InterPro" id="IPR019587">
    <property type="entry name" value="Polyketide_cyclase/dehydratase"/>
</dbReference>
<dbReference type="PANTHER" id="PTHR33789">
    <property type="entry name" value="LACHRYMATORY-FACTOR SYNTHASE"/>
    <property type="match status" value="1"/>
</dbReference>
<dbReference type="Pfam" id="PF10604">
    <property type="entry name" value="Polyketide_cyc2"/>
    <property type="match status" value="1"/>
</dbReference>
<dbReference type="EMBL" id="OX459119">
    <property type="protein sequence ID" value="CAI9093567.1"/>
    <property type="molecule type" value="Genomic_DNA"/>
</dbReference>
<sequence length="140" mass="15799">MEQETLMMKPKWEGTVSAKIEDVNADQIWMLIKDFFGIYNFFPTLQASYGVQGNNGEVGSIRYCELLPSSPPPSDDDDNGNKPEVHYVKEKITAIDPDQRSLTFEIVEGNIGLYSYVATLKVVVDDDDGCVLEWSFSFDE</sequence>
<keyword evidence="2" id="KW-1185">Reference proteome</keyword>
<dbReference type="InterPro" id="IPR053249">
    <property type="entry name" value="LFS"/>
</dbReference>
<evidence type="ECO:0000313" key="2">
    <source>
        <dbReference type="Proteomes" id="UP001161247"/>
    </source>
</evidence>
<dbReference type="Proteomes" id="UP001161247">
    <property type="component" value="Chromosome 2"/>
</dbReference>
<dbReference type="SUPFAM" id="SSF55961">
    <property type="entry name" value="Bet v1-like"/>
    <property type="match status" value="1"/>
</dbReference>
<gene>
    <name evidence="1" type="ORF">OLC1_LOCUS4943</name>
</gene>
<dbReference type="InterPro" id="IPR023393">
    <property type="entry name" value="START-like_dom_sf"/>
</dbReference>
<dbReference type="AlphaFoldDB" id="A0AAV1CG40"/>
<evidence type="ECO:0000313" key="1">
    <source>
        <dbReference type="EMBL" id="CAI9093567.1"/>
    </source>
</evidence>
<accession>A0AAV1CG40</accession>
<reference evidence="1" key="1">
    <citation type="submission" date="2023-03" db="EMBL/GenBank/DDBJ databases">
        <authorList>
            <person name="Julca I."/>
        </authorList>
    </citation>
    <scope>NUCLEOTIDE SEQUENCE</scope>
</reference>
<dbReference type="GO" id="GO:0004864">
    <property type="term" value="F:protein phosphatase inhibitor activity"/>
    <property type="evidence" value="ECO:0007669"/>
    <property type="project" value="UniProtKB-ARBA"/>
</dbReference>
<organism evidence="1 2">
    <name type="scientific">Oldenlandia corymbosa var. corymbosa</name>
    <dbReference type="NCBI Taxonomy" id="529605"/>
    <lineage>
        <taxon>Eukaryota</taxon>
        <taxon>Viridiplantae</taxon>
        <taxon>Streptophyta</taxon>
        <taxon>Embryophyta</taxon>
        <taxon>Tracheophyta</taxon>
        <taxon>Spermatophyta</taxon>
        <taxon>Magnoliopsida</taxon>
        <taxon>eudicotyledons</taxon>
        <taxon>Gunneridae</taxon>
        <taxon>Pentapetalae</taxon>
        <taxon>asterids</taxon>
        <taxon>lamiids</taxon>
        <taxon>Gentianales</taxon>
        <taxon>Rubiaceae</taxon>
        <taxon>Rubioideae</taxon>
        <taxon>Spermacoceae</taxon>
        <taxon>Hedyotis-Oldenlandia complex</taxon>
        <taxon>Oldenlandia</taxon>
    </lineage>
</organism>
<proteinExistence type="predicted"/>
<dbReference type="CDD" id="cd07821">
    <property type="entry name" value="PYR_PYL_RCAR_like"/>
    <property type="match status" value="1"/>
</dbReference>
<dbReference type="Gene3D" id="3.30.530.20">
    <property type="match status" value="1"/>
</dbReference>
<name>A0AAV1CG40_OLDCO</name>